<dbReference type="InterPro" id="IPR015943">
    <property type="entry name" value="WD40/YVTN_repeat-like_dom_sf"/>
</dbReference>
<dbReference type="SUPFAM" id="SSF75011">
    <property type="entry name" value="3-carboxy-cis,cis-mucoante lactonizing enzyme"/>
    <property type="match status" value="1"/>
</dbReference>
<reference evidence="1" key="1">
    <citation type="submission" date="2022-09" db="EMBL/GenBank/DDBJ databases">
        <title>Actin cytoskeleton and complex cell architecture in an #Asgard archaeon.</title>
        <authorList>
            <person name="Ponce Toledo R.I."/>
            <person name="Schleper C."/>
            <person name="Rodrigues Oliveira T."/>
            <person name="Wollweber F."/>
            <person name="Xu J."/>
            <person name="Rittmann S."/>
            <person name="Klingl A."/>
            <person name="Pilhofer M."/>
        </authorList>
    </citation>
    <scope>NUCLEOTIDE SEQUENCE</scope>
    <source>
        <strain evidence="1">B-35</strain>
    </source>
</reference>
<accession>A0ABY6I1S7</accession>
<name>A0ABY6I1S7_9ARCH</name>
<dbReference type="EMBL" id="CP104013">
    <property type="protein sequence ID" value="UYP48644.1"/>
    <property type="molecule type" value="Genomic_DNA"/>
</dbReference>
<dbReference type="Gene3D" id="2.130.10.10">
    <property type="entry name" value="YVTN repeat-like/Quinoprotein amine dehydrogenase"/>
    <property type="match status" value="1"/>
</dbReference>
<dbReference type="InterPro" id="IPR013211">
    <property type="entry name" value="LVIVD"/>
</dbReference>
<evidence type="ECO:0000313" key="1">
    <source>
        <dbReference type="EMBL" id="UYP48644.1"/>
    </source>
</evidence>
<dbReference type="Proteomes" id="UP001208689">
    <property type="component" value="Chromosome"/>
</dbReference>
<evidence type="ECO:0000313" key="2">
    <source>
        <dbReference type="Proteomes" id="UP001208689"/>
    </source>
</evidence>
<gene>
    <name evidence="1" type="ORF">NEF87_004929</name>
</gene>
<dbReference type="Pfam" id="PF08309">
    <property type="entry name" value="LVIVD"/>
    <property type="match status" value="6"/>
</dbReference>
<organism evidence="1 2">
    <name type="scientific">Candidatus Lokiarchaeum ossiferum</name>
    <dbReference type="NCBI Taxonomy" id="2951803"/>
    <lineage>
        <taxon>Archaea</taxon>
        <taxon>Promethearchaeati</taxon>
        <taxon>Promethearchaeota</taxon>
        <taxon>Promethearchaeia</taxon>
        <taxon>Promethearchaeales</taxon>
        <taxon>Promethearchaeaceae</taxon>
        <taxon>Candidatus Lokiarchaeum</taxon>
    </lineage>
</organism>
<sequence>MTIIVFLVIVIASVITIIYITNPKETLLISKLGSIETGGDTCDVEVVDGIAYVSDMQANALKIINVSDPSNPVLLSSYGVSGNHQLLVSDEIVYITDHNRGLVLLNVSNTSQPIFISRYNDPGEIDDLYIVNDTAYIIDQVDGLEIVNISDPTHLTKLGSFNYGSVGHHVDVFVRDNIAYLTDAENGLYVVDVSDPTDIVELSYYEESGMMWMDVSNDFLYIPNQKSVLLFSIETPESPKLLRNVKIGANPSVITIKGEIACVSTSDAGIKVLDLSNPRYPKVIGSFYDEGLSLGSYIVNDYIYVADKSGGLEILQMTSQI</sequence>
<protein>
    <recommendedName>
        <fullName evidence="3">LVIVD repeat protein</fullName>
    </recommendedName>
</protein>
<evidence type="ECO:0008006" key="3">
    <source>
        <dbReference type="Google" id="ProtNLM"/>
    </source>
</evidence>
<proteinExistence type="predicted"/>
<keyword evidence="2" id="KW-1185">Reference proteome</keyword>